<protein>
    <submittedName>
        <fullName evidence="6">AcrR family transcriptional regulator</fullName>
    </submittedName>
</protein>
<comment type="caution">
    <text evidence="6">The sequence shown here is derived from an EMBL/GenBank/DDBJ whole genome shotgun (WGS) entry which is preliminary data.</text>
</comment>
<dbReference type="AlphaFoldDB" id="A0A7Y9GLV1"/>
<keyword evidence="2 4" id="KW-0238">DNA-binding</keyword>
<evidence type="ECO:0000256" key="4">
    <source>
        <dbReference type="PROSITE-ProRule" id="PRU00335"/>
    </source>
</evidence>
<name>A0A7Y9GLV1_9MICO</name>
<keyword evidence="1" id="KW-0805">Transcription regulation</keyword>
<dbReference type="InterPro" id="IPR050109">
    <property type="entry name" value="HTH-type_TetR-like_transc_reg"/>
</dbReference>
<feature type="domain" description="HTH tetR-type" evidence="5">
    <location>
        <begin position="15"/>
        <end position="75"/>
    </location>
</feature>
<dbReference type="PROSITE" id="PS50977">
    <property type="entry name" value="HTH_TETR_2"/>
    <property type="match status" value="1"/>
</dbReference>
<dbReference type="SUPFAM" id="SSF46689">
    <property type="entry name" value="Homeodomain-like"/>
    <property type="match status" value="1"/>
</dbReference>
<evidence type="ECO:0000256" key="3">
    <source>
        <dbReference type="ARBA" id="ARBA00023163"/>
    </source>
</evidence>
<organism evidence="6 7">
    <name type="scientific">Microbacterium immunditiarum</name>
    <dbReference type="NCBI Taxonomy" id="337480"/>
    <lineage>
        <taxon>Bacteria</taxon>
        <taxon>Bacillati</taxon>
        <taxon>Actinomycetota</taxon>
        <taxon>Actinomycetes</taxon>
        <taxon>Micrococcales</taxon>
        <taxon>Microbacteriaceae</taxon>
        <taxon>Microbacterium</taxon>
    </lineage>
</organism>
<sequence>MPRLVRERRTPTRTTQRREDLVERLIDVFLDEGFADTSIEDLARALRCSKSTLYTVAGSKEQIIVAVVRAFFRRSAERVEAAAADESLDPLDRLRAYLVAISSELAPATPAFFADLDSMPATQEIYRDNTRIAARKVQDFVRQAAPRTSKSTATFIGAVAAQVMEAIHRGEIEAATGYDDSAAYRALADLIVAGMSRRADPAAN</sequence>
<reference evidence="6 7" key="1">
    <citation type="submission" date="2020-07" db="EMBL/GenBank/DDBJ databases">
        <title>Sequencing the genomes of 1000 actinobacteria strains.</title>
        <authorList>
            <person name="Klenk H.-P."/>
        </authorList>
    </citation>
    <scope>NUCLEOTIDE SEQUENCE [LARGE SCALE GENOMIC DNA]</scope>
    <source>
        <strain evidence="6 7">DSM 24662</strain>
    </source>
</reference>
<dbReference type="InterPro" id="IPR001647">
    <property type="entry name" value="HTH_TetR"/>
</dbReference>
<gene>
    <name evidence="6" type="ORF">BJ991_000850</name>
</gene>
<dbReference type="Gene3D" id="1.10.357.10">
    <property type="entry name" value="Tetracycline Repressor, domain 2"/>
    <property type="match status" value="1"/>
</dbReference>
<dbReference type="RefSeq" id="WP_179487754.1">
    <property type="nucleotide sequence ID" value="NZ_JACCBV010000001.1"/>
</dbReference>
<evidence type="ECO:0000259" key="5">
    <source>
        <dbReference type="PROSITE" id="PS50977"/>
    </source>
</evidence>
<evidence type="ECO:0000313" key="6">
    <source>
        <dbReference type="EMBL" id="NYE18822.1"/>
    </source>
</evidence>
<dbReference type="InterPro" id="IPR009057">
    <property type="entry name" value="Homeodomain-like_sf"/>
</dbReference>
<dbReference type="PANTHER" id="PTHR30055:SF234">
    <property type="entry name" value="HTH-TYPE TRANSCRIPTIONAL REGULATOR BETI"/>
    <property type="match status" value="1"/>
</dbReference>
<evidence type="ECO:0000256" key="1">
    <source>
        <dbReference type="ARBA" id="ARBA00023015"/>
    </source>
</evidence>
<dbReference type="Proteomes" id="UP000576969">
    <property type="component" value="Unassembled WGS sequence"/>
</dbReference>
<evidence type="ECO:0000313" key="7">
    <source>
        <dbReference type="Proteomes" id="UP000576969"/>
    </source>
</evidence>
<dbReference type="EMBL" id="JACCBV010000001">
    <property type="protein sequence ID" value="NYE18822.1"/>
    <property type="molecule type" value="Genomic_DNA"/>
</dbReference>
<dbReference type="GO" id="GO:0003700">
    <property type="term" value="F:DNA-binding transcription factor activity"/>
    <property type="evidence" value="ECO:0007669"/>
    <property type="project" value="TreeGrafter"/>
</dbReference>
<keyword evidence="3" id="KW-0804">Transcription</keyword>
<dbReference type="Pfam" id="PF00440">
    <property type="entry name" value="TetR_N"/>
    <property type="match status" value="1"/>
</dbReference>
<feature type="DNA-binding region" description="H-T-H motif" evidence="4">
    <location>
        <begin position="38"/>
        <end position="57"/>
    </location>
</feature>
<accession>A0A7Y9GLV1</accession>
<proteinExistence type="predicted"/>
<evidence type="ECO:0000256" key="2">
    <source>
        <dbReference type="ARBA" id="ARBA00023125"/>
    </source>
</evidence>
<keyword evidence="7" id="KW-1185">Reference proteome</keyword>
<dbReference type="GO" id="GO:0000976">
    <property type="term" value="F:transcription cis-regulatory region binding"/>
    <property type="evidence" value="ECO:0007669"/>
    <property type="project" value="TreeGrafter"/>
</dbReference>
<dbReference type="PANTHER" id="PTHR30055">
    <property type="entry name" value="HTH-TYPE TRANSCRIPTIONAL REGULATOR RUTR"/>
    <property type="match status" value="1"/>
</dbReference>